<organism evidence="1 2">
    <name type="scientific">Saccharopolyspora cebuensis</name>
    <dbReference type="NCBI Taxonomy" id="418759"/>
    <lineage>
        <taxon>Bacteria</taxon>
        <taxon>Bacillati</taxon>
        <taxon>Actinomycetota</taxon>
        <taxon>Actinomycetes</taxon>
        <taxon>Pseudonocardiales</taxon>
        <taxon>Pseudonocardiaceae</taxon>
        <taxon>Saccharopolyspora</taxon>
    </lineage>
</organism>
<sequence>MSSTTSLPRCNAWFRNGVMSPMRPKHTPQIQPQQRLLAVHDDQPITSHADDLPSTIHVNDDLDEMREHLRGGQGGAGEGLAEEAHTVVEGSDVALAGVELQAKILQLGTR</sequence>
<keyword evidence="2" id="KW-1185">Reference proteome</keyword>
<name>A0ABV4CM63_9PSEU</name>
<gene>
    <name evidence="1" type="ORF">AB8O55_22345</name>
</gene>
<evidence type="ECO:0000313" key="2">
    <source>
        <dbReference type="Proteomes" id="UP001564626"/>
    </source>
</evidence>
<proteinExistence type="predicted"/>
<comment type="caution">
    <text evidence="1">The sequence shown here is derived from an EMBL/GenBank/DDBJ whole genome shotgun (WGS) entry which is preliminary data.</text>
</comment>
<protein>
    <submittedName>
        <fullName evidence="1">Uncharacterized protein</fullName>
    </submittedName>
</protein>
<dbReference type="EMBL" id="JBGEHV010000050">
    <property type="protein sequence ID" value="MEY8042163.1"/>
    <property type="molecule type" value="Genomic_DNA"/>
</dbReference>
<reference evidence="1 2" key="1">
    <citation type="submission" date="2024-08" db="EMBL/GenBank/DDBJ databases">
        <title>Genome mining of Saccharopolyspora cebuensis PGLac3 from Nigerian medicinal plant.</title>
        <authorList>
            <person name="Ezeobiora C.E."/>
            <person name="Igbokwe N.H."/>
            <person name="Amin D.H."/>
            <person name="Mendie U.E."/>
        </authorList>
    </citation>
    <scope>NUCLEOTIDE SEQUENCE [LARGE SCALE GENOMIC DNA]</scope>
    <source>
        <strain evidence="1 2">PGLac3</strain>
    </source>
</reference>
<dbReference type="Proteomes" id="UP001564626">
    <property type="component" value="Unassembled WGS sequence"/>
</dbReference>
<evidence type="ECO:0000313" key="1">
    <source>
        <dbReference type="EMBL" id="MEY8042163.1"/>
    </source>
</evidence>
<dbReference type="RefSeq" id="WP_369775328.1">
    <property type="nucleotide sequence ID" value="NZ_JBGEHV010000050.1"/>
</dbReference>
<accession>A0ABV4CM63</accession>